<gene>
    <name evidence="2" type="primary">orf38</name>
</gene>
<feature type="transmembrane region" description="Helical" evidence="1">
    <location>
        <begin position="6"/>
        <end position="29"/>
    </location>
</feature>
<keyword evidence="1" id="KW-0472">Membrane</keyword>
<keyword evidence="2" id="KW-0150">Chloroplast</keyword>
<accession>A0A1Z1M567</accession>
<name>A0A1Z1M567_9FLOR</name>
<dbReference type="AlphaFoldDB" id="A0A1Z1M567"/>
<protein>
    <submittedName>
        <fullName evidence="2">Uncharacterized protein</fullName>
    </submittedName>
</protein>
<evidence type="ECO:0000313" key="2">
    <source>
        <dbReference type="EMBL" id="ARW61207.1"/>
    </source>
</evidence>
<organism evidence="2">
    <name type="scientific">Bostrychia tenella</name>
    <dbReference type="NCBI Taxonomy" id="324755"/>
    <lineage>
        <taxon>Eukaryota</taxon>
        <taxon>Rhodophyta</taxon>
        <taxon>Florideophyceae</taxon>
        <taxon>Rhodymeniophycidae</taxon>
        <taxon>Ceramiales</taxon>
        <taxon>Rhodomelaceae</taxon>
        <taxon>Bostrychia</taxon>
    </lineage>
</organism>
<evidence type="ECO:0000256" key="1">
    <source>
        <dbReference type="SAM" id="Phobius"/>
    </source>
</evidence>
<dbReference type="GeneID" id="33354212"/>
<reference evidence="2" key="1">
    <citation type="journal article" date="2017" name="J. Phycol.">
        <title>Analysis of chloroplast genomes and a supermatrix inform reclassification of the Rhodomelaceae (Rhodophyta).</title>
        <authorList>
            <person name="Diaz-Tapia P."/>
            <person name="Maggs C.A."/>
            <person name="West J.A."/>
            <person name="Verbruggen H."/>
        </authorList>
    </citation>
    <scope>NUCLEOTIDE SEQUENCE</scope>
    <source>
        <strain evidence="2">JW3079</strain>
    </source>
</reference>
<geneLocation type="chloroplast" evidence="2"/>
<proteinExistence type="predicted"/>
<dbReference type="RefSeq" id="YP_009392645.1">
    <property type="nucleotide sequence ID" value="NC_035264.1"/>
</dbReference>
<sequence length="38" mass="4688">MNFSIIFIYILYKKITIILYLLINILIAVKERNDFYNF</sequence>
<dbReference type="EMBL" id="MF101417">
    <property type="protein sequence ID" value="ARW61207.1"/>
    <property type="molecule type" value="Genomic_DNA"/>
</dbReference>
<keyword evidence="1" id="KW-1133">Transmembrane helix</keyword>
<keyword evidence="2" id="KW-0934">Plastid</keyword>
<keyword evidence="1" id="KW-0812">Transmembrane</keyword>